<evidence type="ECO:0000313" key="6">
    <source>
        <dbReference type="Proteomes" id="UP000694523"/>
    </source>
</evidence>
<name>A0A8C6SGL3_9GOBI</name>
<dbReference type="GO" id="GO:0005576">
    <property type="term" value="C:extracellular region"/>
    <property type="evidence" value="ECO:0007669"/>
    <property type="project" value="TreeGrafter"/>
</dbReference>
<evidence type="ECO:0000256" key="4">
    <source>
        <dbReference type="SAM" id="SignalP"/>
    </source>
</evidence>
<dbReference type="PROSITE" id="PS00530">
    <property type="entry name" value="RNASE_T2_1"/>
    <property type="match status" value="1"/>
</dbReference>
<sequence length="163" mass="19310">MLWLPLVAALLLYSPLARAQWDVDYKHGGQDYKHGGQDYKHGDQDYKHGDQDYKHGDQDYKHGDQDYKHGDQDYKHGGQCCGWRCMLFTLQWPGSFCQSLHEESLCKIPPTVNNWTIHGLWPYKAHNCCQCWPMFHSDVEDLKENLTELWPSFLKIRTDFQFW</sequence>
<evidence type="ECO:0000256" key="2">
    <source>
        <dbReference type="ARBA" id="ARBA00007469"/>
    </source>
</evidence>
<evidence type="ECO:0000256" key="1">
    <source>
        <dbReference type="ARBA" id="ARBA00004227"/>
    </source>
</evidence>
<protein>
    <submittedName>
        <fullName evidence="5">Uncharacterized protein</fullName>
    </submittedName>
</protein>
<dbReference type="Gene3D" id="3.90.730.10">
    <property type="entry name" value="Ribonuclease T2-like"/>
    <property type="match status" value="1"/>
</dbReference>
<evidence type="ECO:0000256" key="3">
    <source>
        <dbReference type="RuleBase" id="RU004328"/>
    </source>
</evidence>
<dbReference type="PANTHER" id="PTHR11240:SF85">
    <property type="entry name" value="RIBONUCLEASE T2"/>
    <property type="match status" value="1"/>
</dbReference>
<comment type="subcellular location">
    <subcellularLocation>
        <location evidence="1">Lysosome lumen</location>
    </subcellularLocation>
</comment>
<dbReference type="InterPro" id="IPR001568">
    <property type="entry name" value="RNase_T2-like"/>
</dbReference>
<keyword evidence="4" id="KW-0732">Signal</keyword>
<dbReference type="Proteomes" id="UP000694523">
    <property type="component" value="Unplaced"/>
</dbReference>
<dbReference type="GO" id="GO:0003723">
    <property type="term" value="F:RNA binding"/>
    <property type="evidence" value="ECO:0007669"/>
    <property type="project" value="InterPro"/>
</dbReference>
<organism evidence="5 6">
    <name type="scientific">Neogobius melanostomus</name>
    <name type="common">round goby</name>
    <dbReference type="NCBI Taxonomy" id="47308"/>
    <lineage>
        <taxon>Eukaryota</taxon>
        <taxon>Metazoa</taxon>
        <taxon>Chordata</taxon>
        <taxon>Craniata</taxon>
        <taxon>Vertebrata</taxon>
        <taxon>Euteleostomi</taxon>
        <taxon>Actinopterygii</taxon>
        <taxon>Neopterygii</taxon>
        <taxon>Teleostei</taxon>
        <taxon>Neoteleostei</taxon>
        <taxon>Acanthomorphata</taxon>
        <taxon>Gobiaria</taxon>
        <taxon>Gobiiformes</taxon>
        <taxon>Gobioidei</taxon>
        <taxon>Gobiidae</taxon>
        <taxon>Benthophilinae</taxon>
        <taxon>Neogobiini</taxon>
        <taxon>Neogobius</taxon>
    </lineage>
</organism>
<dbReference type="GO" id="GO:0006401">
    <property type="term" value="P:RNA catabolic process"/>
    <property type="evidence" value="ECO:0007669"/>
    <property type="project" value="TreeGrafter"/>
</dbReference>
<dbReference type="PANTHER" id="PTHR11240">
    <property type="entry name" value="RIBONUCLEASE T2"/>
    <property type="match status" value="1"/>
</dbReference>
<keyword evidence="6" id="KW-1185">Reference proteome</keyword>
<dbReference type="GO" id="GO:0033897">
    <property type="term" value="F:ribonuclease T2 activity"/>
    <property type="evidence" value="ECO:0007669"/>
    <property type="project" value="InterPro"/>
</dbReference>
<reference evidence="5" key="2">
    <citation type="submission" date="2025-09" db="UniProtKB">
        <authorList>
            <consortium name="Ensembl"/>
        </authorList>
    </citation>
    <scope>IDENTIFICATION</scope>
</reference>
<accession>A0A8C6SGL3</accession>
<reference evidence="5" key="1">
    <citation type="submission" date="2025-08" db="UniProtKB">
        <authorList>
            <consortium name="Ensembl"/>
        </authorList>
    </citation>
    <scope>IDENTIFICATION</scope>
</reference>
<dbReference type="AlphaFoldDB" id="A0A8C6SGL3"/>
<dbReference type="InterPro" id="IPR036430">
    <property type="entry name" value="RNase_T2-like_sf"/>
</dbReference>
<dbReference type="Pfam" id="PF00445">
    <property type="entry name" value="Ribonuclease_T2"/>
    <property type="match status" value="1"/>
</dbReference>
<evidence type="ECO:0000313" key="5">
    <source>
        <dbReference type="Ensembl" id="ENSNMLP00000005026.1"/>
    </source>
</evidence>
<feature type="signal peptide" evidence="4">
    <location>
        <begin position="1"/>
        <end position="19"/>
    </location>
</feature>
<dbReference type="SUPFAM" id="SSF55895">
    <property type="entry name" value="Ribonuclease Rh-like"/>
    <property type="match status" value="1"/>
</dbReference>
<dbReference type="InterPro" id="IPR018188">
    <property type="entry name" value="RNase_T2_His_AS_1"/>
</dbReference>
<feature type="chain" id="PRO_5034886727" evidence="4">
    <location>
        <begin position="20"/>
        <end position="163"/>
    </location>
</feature>
<dbReference type="Ensembl" id="ENSNMLT00000005738.1">
    <property type="protein sequence ID" value="ENSNMLP00000005026.1"/>
    <property type="gene ID" value="ENSNMLG00000003638.1"/>
</dbReference>
<comment type="similarity">
    <text evidence="2 3">Belongs to the RNase T2 family.</text>
</comment>
<dbReference type="GO" id="GO:0043202">
    <property type="term" value="C:lysosomal lumen"/>
    <property type="evidence" value="ECO:0007669"/>
    <property type="project" value="UniProtKB-SubCell"/>
</dbReference>
<proteinExistence type="inferred from homology"/>